<dbReference type="OrthoDB" id="26525at2759"/>
<dbReference type="STRING" id="180498.A0A067KQP1"/>
<dbReference type="PROSITE" id="PS00018">
    <property type="entry name" value="EF_HAND_1"/>
    <property type="match status" value="3"/>
</dbReference>
<dbReference type="PROSITE" id="PS50222">
    <property type="entry name" value="EF_HAND_2"/>
    <property type="match status" value="3"/>
</dbReference>
<keyword evidence="1" id="KW-0479">Metal-binding</keyword>
<dbReference type="KEGG" id="jcu:105633738"/>
<dbReference type="Pfam" id="PF13833">
    <property type="entry name" value="EF-hand_8"/>
    <property type="match status" value="1"/>
</dbReference>
<keyword evidence="6" id="KW-1185">Reference proteome</keyword>
<feature type="domain" description="EF-hand" evidence="4">
    <location>
        <begin position="154"/>
        <end position="184"/>
    </location>
</feature>
<dbReference type="Pfam" id="PF13499">
    <property type="entry name" value="EF-hand_7"/>
    <property type="match status" value="1"/>
</dbReference>
<evidence type="ECO:0000256" key="2">
    <source>
        <dbReference type="ARBA" id="ARBA00022737"/>
    </source>
</evidence>
<dbReference type="InterPro" id="IPR011992">
    <property type="entry name" value="EF-hand-dom_pair"/>
</dbReference>
<evidence type="ECO:0000256" key="1">
    <source>
        <dbReference type="ARBA" id="ARBA00022723"/>
    </source>
</evidence>
<dbReference type="SMART" id="SM00054">
    <property type="entry name" value="EFh"/>
    <property type="match status" value="3"/>
</dbReference>
<protein>
    <recommendedName>
        <fullName evidence="4">EF-hand domain-containing protein</fullName>
    </recommendedName>
</protein>
<dbReference type="AlphaFoldDB" id="A0A067KQP1"/>
<feature type="domain" description="EF-hand" evidence="4">
    <location>
        <begin position="44"/>
        <end position="79"/>
    </location>
</feature>
<dbReference type="InterPro" id="IPR002048">
    <property type="entry name" value="EF_hand_dom"/>
</dbReference>
<dbReference type="InterPro" id="IPR018247">
    <property type="entry name" value="EF_Hand_1_Ca_BS"/>
</dbReference>
<dbReference type="EMBL" id="KK914362">
    <property type="protein sequence ID" value="KDP38457.1"/>
    <property type="molecule type" value="Genomic_DNA"/>
</dbReference>
<keyword evidence="2" id="KW-0677">Repeat</keyword>
<feature type="domain" description="EF-hand" evidence="4">
    <location>
        <begin position="80"/>
        <end position="115"/>
    </location>
</feature>
<accession>A0A067KQP1</accession>
<dbReference type="InterPro" id="IPR039647">
    <property type="entry name" value="EF_hand_pair_protein_CML-like"/>
</dbReference>
<evidence type="ECO:0000259" key="4">
    <source>
        <dbReference type="PROSITE" id="PS50222"/>
    </source>
</evidence>
<gene>
    <name evidence="5" type="ORF">JCGZ_04382</name>
</gene>
<dbReference type="GO" id="GO:0043226">
    <property type="term" value="C:organelle"/>
    <property type="evidence" value="ECO:0007669"/>
    <property type="project" value="UniProtKB-ARBA"/>
</dbReference>
<dbReference type="Gene3D" id="1.10.238.10">
    <property type="entry name" value="EF-hand"/>
    <property type="match status" value="2"/>
</dbReference>
<dbReference type="FunFam" id="1.10.238.10:FF:000178">
    <property type="entry name" value="Calmodulin-2 A"/>
    <property type="match status" value="1"/>
</dbReference>
<name>A0A067KQP1_JATCU</name>
<dbReference type="Proteomes" id="UP000027138">
    <property type="component" value="Unassembled WGS sequence"/>
</dbReference>
<dbReference type="GO" id="GO:0005509">
    <property type="term" value="F:calcium ion binding"/>
    <property type="evidence" value="ECO:0007669"/>
    <property type="project" value="InterPro"/>
</dbReference>
<dbReference type="PANTHER" id="PTHR10891">
    <property type="entry name" value="EF-HAND CALCIUM-BINDING DOMAIN CONTAINING PROTEIN"/>
    <property type="match status" value="1"/>
</dbReference>
<evidence type="ECO:0000313" key="5">
    <source>
        <dbReference type="EMBL" id="KDP38457.1"/>
    </source>
</evidence>
<organism evidence="5 6">
    <name type="scientific">Jatropha curcas</name>
    <name type="common">Barbados nut</name>
    <dbReference type="NCBI Taxonomy" id="180498"/>
    <lineage>
        <taxon>Eukaryota</taxon>
        <taxon>Viridiplantae</taxon>
        <taxon>Streptophyta</taxon>
        <taxon>Embryophyta</taxon>
        <taxon>Tracheophyta</taxon>
        <taxon>Spermatophyta</taxon>
        <taxon>Magnoliopsida</taxon>
        <taxon>eudicotyledons</taxon>
        <taxon>Gunneridae</taxon>
        <taxon>Pentapetalae</taxon>
        <taxon>rosids</taxon>
        <taxon>fabids</taxon>
        <taxon>Malpighiales</taxon>
        <taxon>Euphorbiaceae</taxon>
        <taxon>Crotonoideae</taxon>
        <taxon>Jatropheae</taxon>
        <taxon>Jatropha</taxon>
    </lineage>
</organism>
<dbReference type="CDD" id="cd00051">
    <property type="entry name" value="EFh"/>
    <property type="match status" value="2"/>
</dbReference>
<sequence>MATAIVSKSSKWLPRTPSFKLITSSLPRIISSKSKTSSKSRPSKQDEELQIVFRYFDKDGDGKISSEELGAYFTSIGEPMSNANVQRVIKDFDTDGDDLLEFGDFYRLVEGDKITDRDDDLRIAFEVFEGDNKGGGCITPRGLQQAFNRLGDSKSLEECAAMIRVFDLDGNGVLDFHEFYKMMT</sequence>
<reference evidence="5 6" key="1">
    <citation type="journal article" date="2014" name="PLoS ONE">
        <title>Global Analysis of Gene Expression Profiles in Physic Nut (Jatropha curcas L.) Seedlings Exposed to Salt Stress.</title>
        <authorList>
            <person name="Zhang L."/>
            <person name="Zhang C."/>
            <person name="Wu P."/>
            <person name="Chen Y."/>
            <person name="Li M."/>
            <person name="Jiang H."/>
            <person name="Wu G."/>
        </authorList>
    </citation>
    <scope>NUCLEOTIDE SEQUENCE [LARGE SCALE GENOMIC DNA]</scope>
    <source>
        <strain evidence="6">cv. GZQX0401</strain>
        <tissue evidence="5">Young leaves</tissue>
    </source>
</reference>
<evidence type="ECO:0000313" key="6">
    <source>
        <dbReference type="Proteomes" id="UP000027138"/>
    </source>
</evidence>
<proteinExistence type="predicted"/>
<dbReference type="SUPFAM" id="SSF47473">
    <property type="entry name" value="EF-hand"/>
    <property type="match status" value="1"/>
</dbReference>
<evidence type="ECO:0000256" key="3">
    <source>
        <dbReference type="ARBA" id="ARBA00022837"/>
    </source>
</evidence>
<keyword evidence="3" id="KW-0106">Calcium</keyword>